<dbReference type="PANTHER" id="PTHR30481:SF4">
    <property type="entry name" value="SITE-SPECIFIC DNA-METHYLTRANSFERASE (ADENINE-SPECIFIC)"/>
    <property type="match status" value="1"/>
</dbReference>
<dbReference type="InterPro" id="IPR012263">
    <property type="entry name" value="M_m6A_EcoRV"/>
</dbReference>
<dbReference type="HOGENOM" id="CLU_063430_1_1_9"/>
<dbReference type="KEGG" id="slp:Slip_1825"/>
<sequence>MKPELKPPLKWYGGKQYLASKLVHLIPPHHTYVEVFGGAAALLFAKPPELSQIEVLNDIDSGLINFYRVLRDPAKFFEFQRKVNLTPFSREEFYSFRENWHEAQDDVERAYQWYIVARMSFSGHFGHSWSFCVTESRWGISQAVAGYLSAIDRLPDIHERIRTVQIEHRDFRDLIRVYDTPDTFFYLDPPYVHSARRWGKYEHELTDEDHRELVSLVLSVKGKVLLSGYDNELYRPLEENGWVRIDWLSVCYAIGRTRTVTAKTNWKESQKRTETVWMNYRPPSVAGSLFSE</sequence>
<evidence type="ECO:0000256" key="4">
    <source>
        <dbReference type="PIRSR" id="PIRSR000398-1"/>
    </source>
</evidence>
<keyword evidence="6" id="KW-1185">Reference proteome</keyword>
<dbReference type="GO" id="GO:0043565">
    <property type="term" value="F:sequence-specific DNA binding"/>
    <property type="evidence" value="ECO:0007669"/>
    <property type="project" value="TreeGrafter"/>
</dbReference>
<dbReference type="Pfam" id="PF02086">
    <property type="entry name" value="MethyltransfD12"/>
    <property type="match status" value="1"/>
</dbReference>
<evidence type="ECO:0000256" key="1">
    <source>
        <dbReference type="ARBA" id="ARBA00022603"/>
    </source>
</evidence>
<dbReference type="GO" id="GO:0009307">
    <property type="term" value="P:DNA restriction-modification system"/>
    <property type="evidence" value="ECO:0007669"/>
    <property type="project" value="InterPro"/>
</dbReference>
<dbReference type="RefSeq" id="WP_013175982.1">
    <property type="nucleotide sequence ID" value="NC_014220.1"/>
</dbReference>
<name>D7CPE5_SYNLT</name>
<dbReference type="PANTHER" id="PTHR30481">
    <property type="entry name" value="DNA ADENINE METHYLASE"/>
    <property type="match status" value="1"/>
</dbReference>
<dbReference type="SUPFAM" id="SSF53335">
    <property type="entry name" value="S-adenosyl-L-methionine-dependent methyltransferases"/>
    <property type="match status" value="1"/>
</dbReference>
<evidence type="ECO:0000313" key="6">
    <source>
        <dbReference type="Proteomes" id="UP000000378"/>
    </source>
</evidence>
<dbReference type="PRINTS" id="PR00505">
    <property type="entry name" value="D12N6MTFRASE"/>
</dbReference>
<dbReference type="GO" id="GO:1904047">
    <property type="term" value="F:S-adenosyl-L-methionine binding"/>
    <property type="evidence" value="ECO:0007669"/>
    <property type="project" value="TreeGrafter"/>
</dbReference>
<dbReference type="PIRSF" id="PIRSF000398">
    <property type="entry name" value="M_m6A_EcoRV"/>
    <property type="match status" value="1"/>
</dbReference>
<dbReference type="GO" id="GO:0032259">
    <property type="term" value="P:methylation"/>
    <property type="evidence" value="ECO:0007669"/>
    <property type="project" value="UniProtKB-KW"/>
</dbReference>
<feature type="binding site" evidence="4">
    <location>
        <position position="15"/>
    </location>
    <ligand>
        <name>S-adenosyl-L-methionine</name>
        <dbReference type="ChEBI" id="CHEBI:59789"/>
    </ligand>
</feature>
<dbReference type="InterPro" id="IPR012327">
    <property type="entry name" value="MeTrfase_D12"/>
</dbReference>
<feature type="binding site" evidence="4">
    <location>
        <position position="188"/>
    </location>
    <ligand>
        <name>S-adenosyl-L-methionine</name>
        <dbReference type="ChEBI" id="CHEBI:59789"/>
    </ligand>
</feature>
<organism evidence="5 6">
    <name type="scientific">Syntrophothermus lipocalidus (strain DSM 12680 / TGB-C1)</name>
    <dbReference type="NCBI Taxonomy" id="643648"/>
    <lineage>
        <taxon>Bacteria</taxon>
        <taxon>Bacillati</taxon>
        <taxon>Bacillota</taxon>
        <taxon>Clostridia</taxon>
        <taxon>Eubacteriales</taxon>
        <taxon>Syntrophomonadaceae</taxon>
        <taxon>Syntrophothermus</taxon>
    </lineage>
</organism>
<proteinExistence type="predicted"/>
<accession>D7CPE5</accession>
<protein>
    <submittedName>
        <fullName evidence="5">D12 class N6 adenine-specific DNA methyltransferase</fullName>
    </submittedName>
</protein>
<keyword evidence="2" id="KW-0808">Transferase</keyword>
<dbReference type="GO" id="GO:0006298">
    <property type="term" value="P:mismatch repair"/>
    <property type="evidence" value="ECO:0007669"/>
    <property type="project" value="TreeGrafter"/>
</dbReference>
<dbReference type="EMBL" id="CP002048">
    <property type="protein sequence ID" value="ADI02580.1"/>
    <property type="molecule type" value="Genomic_DNA"/>
</dbReference>
<dbReference type="AlphaFoldDB" id="D7CPE5"/>
<keyword evidence="3" id="KW-0949">S-adenosyl-L-methionine</keyword>
<reference evidence="6" key="1">
    <citation type="journal article" date="2010" name="Stand. Genomic Sci.">
        <title>Complete genome sequence of Syntrophothermus lipocalidus type strain (TGB-C1T).</title>
        <authorList>
            <consortium name="US DOE Joint Genome Institute (JGI-PGF)"/>
            <person name="Djao O."/>
            <person name="Zhang X."/>
            <person name="Lucas S."/>
            <person name="Lapidus A."/>
            <person name="Glavina Del Rio T."/>
            <person name="Nolan M."/>
            <person name="Tice H."/>
            <person name="Cheng J."/>
            <person name="Han C."/>
            <person name="Tapia R."/>
            <person name="Goodwin L."/>
            <person name="Pitluck S."/>
            <person name="Liolios K."/>
            <person name="Ivanova N."/>
            <person name="Mavromatis K."/>
            <person name="Mikhailova N."/>
            <person name="Ovchinnikova G."/>
            <person name="Pati A."/>
            <person name="Brambilla E."/>
            <person name="Chen A."/>
            <person name="Palaniappan K."/>
            <person name="Land M."/>
            <person name="Hauser L."/>
            <person name="Chang Y."/>
            <person name="Jeffries C."/>
            <person name="Rohde M."/>
            <person name="Sikorski J."/>
            <person name="Spring S."/>
            <person name="Goker M."/>
            <person name="Detter J."/>
            <person name="Woyke T."/>
            <person name="Bristow J."/>
            <person name="Eisen J."/>
            <person name="Markowitz V."/>
            <person name="Hugenholtz P."/>
            <person name="Kyrpides N."/>
            <person name="Klenk H."/>
        </authorList>
    </citation>
    <scope>NUCLEOTIDE SEQUENCE [LARGE SCALE GENOMIC DNA]</scope>
    <source>
        <strain evidence="6">DSM 12680 / TGB-C1</strain>
    </source>
</reference>
<gene>
    <name evidence="5" type="ordered locus">Slip_1825</name>
</gene>
<reference evidence="5 6" key="2">
    <citation type="journal article" date="2010" name="Stand. Genomic Sci.">
        <title>Complete genome sequence of Syntrophothermus lipocalidus type strain (TGB-C1).</title>
        <authorList>
            <person name="Djao O.D."/>
            <person name="Zhang X."/>
            <person name="Lucas S."/>
            <person name="Lapidus A."/>
            <person name="Del Rio T.G."/>
            <person name="Nolan M."/>
            <person name="Tice H."/>
            <person name="Cheng J.F."/>
            <person name="Han C."/>
            <person name="Tapia R."/>
            <person name="Goodwin L."/>
            <person name="Pitluck S."/>
            <person name="Liolios K."/>
            <person name="Ivanova N."/>
            <person name="Mavromatis K."/>
            <person name="Mikhailova N."/>
            <person name="Ovchinnikova G."/>
            <person name="Pati A."/>
            <person name="Brambilla E."/>
            <person name="Chen A."/>
            <person name="Palaniappan K."/>
            <person name="Land M."/>
            <person name="Hauser L."/>
            <person name="Chang Y.J."/>
            <person name="Jeffries C.D."/>
            <person name="Rohde M."/>
            <person name="Sikorski J."/>
            <person name="Spring S."/>
            <person name="Goker M."/>
            <person name="Detter J.C."/>
            <person name="Woyke T."/>
            <person name="Bristow J."/>
            <person name="Eisen J.A."/>
            <person name="Markowitz V."/>
            <person name="Hugenholtz P."/>
            <person name="Kyrpides N.C."/>
            <person name="Klenk H.P."/>
        </authorList>
    </citation>
    <scope>NUCLEOTIDE SEQUENCE [LARGE SCALE GENOMIC DNA]</scope>
    <source>
        <strain evidence="6">DSM 12680 / TGB-C1</strain>
    </source>
</reference>
<evidence type="ECO:0000313" key="5">
    <source>
        <dbReference type="EMBL" id="ADI02580.1"/>
    </source>
</evidence>
<dbReference type="InterPro" id="IPR029063">
    <property type="entry name" value="SAM-dependent_MTases_sf"/>
</dbReference>
<keyword evidence="1 5" id="KW-0489">Methyltransferase</keyword>
<evidence type="ECO:0000256" key="3">
    <source>
        <dbReference type="ARBA" id="ARBA00022691"/>
    </source>
</evidence>
<dbReference type="Gene3D" id="3.40.50.150">
    <property type="entry name" value="Vaccinia Virus protein VP39"/>
    <property type="match status" value="2"/>
</dbReference>
<dbReference type="GO" id="GO:0009007">
    <property type="term" value="F:site-specific DNA-methyltransferase (adenine-specific) activity"/>
    <property type="evidence" value="ECO:0007669"/>
    <property type="project" value="UniProtKB-EC"/>
</dbReference>
<feature type="binding site" evidence="4">
    <location>
        <position position="11"/>
    </location>
    <ligand>
        <name>S-adenosyl-L-methionine</name>
        <dbReference type="ChEBI" id="CHEBI:59789"/>
    </ligand>
</feature>
<dbReference type="STRING" id="643648.Slip_1825"/>
<dbReference type="eggNOG" id="COG0338">
    <property type="taxonomic scope" value="Bacteria"/>
</dbReference>
<feature type="binding site" evidence="4">
    <location>
        <position position="58"/>
    </location>
    <ligand>
        <name>S-adenosyl-L-methionine</name>
        <dbReference type="ChEBI" id="CHEBI:59789"/>
    </ligand>
</feature>
<dbReference type="Proteomes" id="UP000000378">
    <property type="component" value="Chromosome"/>
</dbReference>
<evidence type="ECO:0000256" key="2">
    <source>
        <dbReference type="ARBA" id="ARBA00022679"/>
    </source>
</evidence>
<dbReference type="REBASE" id="26463">
    <property type="entry name" value="M.SliSORF1825P"/>
</dbReference>